<accession>A0A0D9QQD0</accession>
<evidence type="ECO:0000313" key="3">
    <source>
        <dbReference type="Proteomes" id="UP000054561"/>
    </source>
</evidence>
<protein>
    <submittedName>
        <fullName evidence="2">Uncharacterized protein</fullName>
    </submittedName>
</protein>
<dbReference type="GO" id="GO:0070682">
    <property type="term" value="P:proteasome regulatory particle assembly"/>
    <property type="evidence" value="ECO:0007669"/>
    <property type="project" value="InterPro"/>
</dbReference>
<dbReference type="Proteomes" id="UP000054561">
    <property type="component" value="Unassembled WGS sequence"/>
</dbReference>
<dbReference type="AlphaFoldDB" id="A0A0D9QQD0"/>
<sequence length="192" mass="21695">MVEIRLKTKHTSCEFRLDFNEVKLPDDVNILKDLEKEIENSIYHLKRSNDEIKEFDPEGADQDLLMALNENRFSLCRKEERLRIIKDKIQLLEPHAPDMVGQTNVKDTPGVYTRETNQREGIAHTLACEMGDEYVSDADDKDELMANEVNAANDANGKVSSEAAPMPAEETKENKKNSTPSPGTIEDGGIYL</sequence>
<dbReference type="EMBL" id="KQ001668">
    <property type="protein sequence ID" value="KJP87896.1"/>
    <property type="molecule type" value="Genomic_DNA"/>
</dbReference>
<name>A0A0D9QQD0_PLAFR</name>
<reference evidence="2 3" key="1">
    <citation type="submission" date="2014-03" db="EMBL/GenBank/DDBJ databases">
        <title>The Genome Sequence of Plasmodium fragile nilgiri.</title>
        <authorList>
            <consortium name="The Broad Institute Genomics Platform"/>
            <consortium name="The Broad Institute Genome Sequencing Center for Infectious Disease"/>
            <person name="Neafsey D."/>
            <person name="Duraisingh M."/>
            <person name="Young S.K."/>
            <person name="Zeng Q."/>
            <person name="Gargeya S."/>
            <person name="Abouelleil A."/>
            <person name="Alvarado L."/>
            <person name="Chapman S.B."/>
            <person name="Gainer-Dewar J."/>
            <person name="Goldberg J."/>
            <person name="Griggs A."/>
            <person name="Gujja S."/>
            <person name="Hansen M."/>
            <person name="Howarth C."/>
            <person name="Imamovic A."/>
            <person name="Larimer J."/>
            <person name="Pearson M."/>
            <person name="Poon T.W."/>
            <person name="Priest M."/>
            <person name="Roberts A."/>
            <person name="Saif S."/>
            <person name="Shea T."/>
            <person name="Sykes S."/>
            <person name="Wortman J."/>
            <person name="Nusbaum C."/>
            <person name="Birren B."/>
        </authorList>
    </citation>
    <scope>NUCLEOTIDE SEQUENCE [LARGE SCALE GENOMIC DNA]</scope>
    <source>
        <strain evidence="3">nilgiri</strain>
    </source>
</reference>
<organism evidence="2 3">
    <name type="scientific">Plasmodium fragile</name>
    <dbReference type="NCBI Taxonomy" id="5857"/>
    <lineage>
        <taxon>Eukaryota</taxon>
        <taxon>Sar</taxon>
        <taxon>Alveolata</taxon>
        <taxon>Apicomplexa</taxon>
        <taxon>Aconoidasida</taxon>
        <taxon>Haemosporida</taxon>
        <taxon>Plasmodiidae</taxon>
        <taxon>Plasmodium</taxon>
        <taxon>Plasmodium (Plasmodium)</taxon>
    </lineage>
</organism>
<dbReference type="PANTHER" id="PTHR40422:SF1">
    <property type="entry name" value="TRANSLATION MACHINERY-ASSOCIATED PROTEIN 17"/>
    <property type="match status" value="1"/>
</dbReference>
<dbReference type="OrthoDB" id="548474at2759"/>
<proteinExistence type="predicted"/>
<keyword evidence="3" id="KW-1185">Reference proteome</keyword>
<feature type="region of interest" description="Disordered" evidence="1">
    <location>
        <begin position="149"/>
        <end position="192"/>
    </location>
</feature>
<dbReference type="OMA" id="KHTSCEF"/>
<evidence type="ECO:0000256" key="1">
    <source>
        <dbReference type="SAM" id="MobiDB-lite"/>
    </source>
</evidence>
<dbReference type="InterPro" id="IPR038966">
    <property type="entry name" value="TMA17"/>
</dbReference>
<dbReference type="PANTHER" id="PTHR40422">
    <property type="entry name" value="TRANSLATION MACHINERY-ASSOCIATED PROTEIN 17"/>
    <property type="match status" value="1"/>
</dbReference>
<gene>
    <name evidence="2" type="ORF">AK88_02500</name>
</gene>
<dbReference type="GO" id="GO:0030674">
    <property type="term" value="F:protein-macromolecule adaptor activity"/>
    <property type="evidence" value="ECO:0007669"/>
    <property type="project" value="TreeGrafter"/>
</dbReference>
<dbReference type="RefSeq" id="XP_012335548.1">
    <property type="nucleotide sequence ID" value="XM_012480125.1"/>
</dbReference>
<dbReference type="VEuPathDB" id="PlasmoDB:AK88_02500"/>
<dbReference type="GeneID" id="24267814"/>
<evidence type="ECO:0000313" key="2">
    <source>
        <dbReference type="EMBL" id="KJP87896.1"/>
    </source>
</evidence>